<feature type="compositionally biased region" description="Basic and acidic residues" evidence="1">
    <location>
        <begin position="67"/>
        <end position="77"/>
    </location>
</feature>
<dbReference type="Proteomes" id="UP000310200">
    <property type="component" value="Unassembled WGS sequence"/>
</dbReference>
<gene>
    <name evidence="2" type="ORF">DBV15_04176</name>
</gene>
<evidence type="ECO:0000256" key="1">
    <source>
        <dbReference type="SAM" id="MobiDB-lite"/>
    </source>
</evidence>
<dbReference type="AlphaFoldDB" id="A0A4S2KEJ0"/>
<dbReference type="EMBL" id="QBLH01002734">
    <property type="protein sequence ID" value="TGZ47296.1"/>
    <property type="molecule type" value="Genomic_DNA"/>
</dbReference>
<keyword evidence="3" id="KW-1185">Reference proteome</keyword>
<reference evidence="2 3" key="1">
    <citation type="journal article" date="2019" name="Philos. Trans. R. Soc. Lond., B, Biol. Sci.">
        <title>Ant behaviour and brain gene expression of defending hosts depend on the ecological success of the intruding social parasite.</title>
        <authorList>
            <person name="Kaur R."/>
            <person name="Stoldt M."/>
            <person name="Jongepier E."/>
            <person name="Feldmeyer B."/>
            <person name="Menzel F."/>
            <person name="Bornberg-Bauer E."/>
            <person name="Foitzik S."/>
        </authorList>
    </citation>
    <scope>NUCLEOTIDE SEQUENCE [LARGE SCALE GENOMIC DNA]</scope>
    <source>
        <tissue evidence="2">Whole body</tissue>
    </source>
</reference>
<comment type="caution">
    <text evidence="2">The sequence shown here is derived from an EMBL/GenBank/DDBJ whole genome shotgun (WGS) entry which is preliminary data.</text>
</comment>
<evidence type="ECO:0000313" key="2">
    <source>
        <dbReference type="EMBL" id="TGZ47296.1"/>
    </source>
</evidence>
<feature type="region of interest" description="Disordered" evidence="1">
    <location>
        <begin position="1"/>
        <end position="77"/>
    </location>
</feature>
<accession>A0A4S2KEJ0</accession>
<protein>
    <submittedName>
        <fullName evidence="2">Uncharacterized protein</fullName>
    </submittedName>
</protein>
<organism evidence="2 3">
    <name type="scientific">Temnothorax longispinosus</name>
    <dbReference type="NCBI Taxonomy" id="300112"/>
    <lineage>
        <taxon>Eukaryota</taxon>
        <taxon>Metazoa</taxon>
        <taxon>Ecdysozoa</taxon>
        <taxon>Arthropoda</taxon>
        <taxon>Hexapoda</taxon>
        <taxon>Insecta</taxon>
        <taxon>Pterygota</taxon>
        <taxon>Neoptera</taxon>
        <taxon>Endopterygota</taxon>
        <taxon>Hymenoptera</taxon>
        <taxon>Apocrita</taxon>
        <taxon>Aculeata</taxon>
        <taxon>Formicoidea</taxon>
        <taxon>Formicidae</taxon>
        <taxon>Myrmicinae</taxon>
        <taxon>Temnothorax</taxon>
    </lineage>
</organism>
<proteinExistence type="predicted"/>
<feature type="compositionally biased region" description="Low complexity" evidence="1">
    <location>
        <begin position="18"/>
        <end position="32"/>
    </location>
</feature>
<evidence type="ECO:0000313" key="3">
    <source>
        <dbReference type="Proteomes" id="UP000310200"/>
    </source>
</evidence>
<sequence>MKSAKEESGRASGGEAGVGPQSRSLTPSTSSQSEDERSGTATRGGALVRDNNGDVYATAPHTSEGPGSDRREGDREA</sequence>
<name>A0A4S2KEJ0_9HYME</name>